<reference evidence="8" key="1">
    <citation type="submission" date="2004-02" db="EMBL/GenBank/DDBJ databases">
        <title>The genome sequence of the enterobacterial phytopathogen Erwinia carotovora subsp. atroseptica SCRI1043 and functional genomic identification of novel virulence factors.</title>
        <authorList>
            <person name="Bell K.S."/>
            <person name="Sebaihia M."/>
            <person name="Pritchard L."/>
            <person name="Holden M."/>
            <person name="Hyman L.J."/>
            <person name="Holeva M.C."/>
            <person name="Thomson N.R."/>
            <person name="Bentley S.D."/>
            <person name="Churcher C."/>
            <person name="Mungall K."/>
            <person name="Atkin R."/>
            <person name="Bason N."/>
            <person name="Brooks K."/>
            <person name="Chillingworth T."/>
            <person name="Clark K."/>
            <person name="Doggett J."/>
            <person name="Fraser A."/>
            <person name="Hance Z."/>
            <person name="Hauser H."/>
            <person name="Jagels K."/>
            <person name="Moule S."/>
            <person name="Norbertczak H."/>
            <person name="Ormond D."/>
            <person name="Price C."/>
            <person name="Quail M.A."/>
            <person name="Sanders M."/>
            <person name="Walker D."/>
            <person name="Whitehead S."/>
            <person name="Salmond G.P.C."/>
            <person name="Birch P.R.J."/>
            <person name="Barrell B.G."/>
            <person name="Parkhill J."/>
            <person name="Toth I.K."/>
        </authorList>
    </citation>
    <scope>NUCLEOTIDE SEQUENCE</scope>
    <source>
        <strain evidence="8">SCRI1043</strain>
    </source>
</reference>
<protein>
    <submittedName>
        <fullName evidence="8">Prophage integrase</fullName>
    </submittedName>
</protein>
<gene>
    <name evidence="8" type="ordered locus">ECA2182</name>
</gene>
<dbReference type="InterPro" id="IPR010998">
    <property type="entry name" value="Integrase_recombinase_N"/>
</dbReference>
<dbReference type="DNASU" id="2883564"/>
<evidence type="ECO:0000256" key="2">
    <source>
        <dbReference type="ARBA" id="ARBA00022908"/>
    </source>
</evidence>
<evidence type="ECO:0000256" key="4">
    <source>
        <dbReference type="ARBA" id="ARBA00023172"/>
    </source>
</evidence>
<accession>Q6D559</accession>
<comment type="similarity">
    <text evidence="1">Belongs to the 'phage' integrase family.</text>
</comment>
<dbReference type="InterPro" id="IPR050808">
    <property type="entry name" value="Phage_Integrase"/>
</dbReference>
<dbReference type="PROSITE" id="PS51900">
    <property type="entry name" value="CB"/>
    <property type="match status" value="1"/>
</dbReference>
<keyword evidence="9" id="KW-1185">Reference proteome</keyword>
<evidence type="ECO:0000259" key="6">
    <source>
        <dbReference type="PROSITE" id="PS51898"/>
    </source>
</evidence>
<dbReference type="Gene3D" id="1.10.150.130">
    <property type="match status" value="1"/>
</dbReference>
<dbReference type="InterPro" id="IPR011010">
    <property type="entry name" value="DNA_brk_join_enz"/>
</dbReference>
<dbReference type="SUPFAM" id="SSF56349">
    <property type="entry name" value="DNA breaking-rejoining enzymes"/>
    <property type="match status" value="1"/>
</dbReference>
<dbReference type="GO" id="GO:0015074">
    <property type="term" value="P:DNA integration"/>
    <property type="evidence" value="ECO:0007669"/>
    <property type="project" value="UniProtKB-KW"/>
</dbReference>
<dbReference type="Proteomes" id="UP000007966">
    <property type="component" value="Chromosome"/>
</dbReference>
<dbReference type="InterPro" id="IPR053876">
    <property type="entry name" value="Phage_int_M"/>
</dbReference>
<dbReference type="Gene3D" id="3.30.160.390">
    <property type="entry name" value="Integrase, DNA-binding domain"/>
    <property type="match status" value="1"/>
</dbReference>
<dbReference type="Pfam" id="PF13356">
    <property type="entry name" value="Arm-DNA-bind_3"/>
    <property type="match status" value="1"/>
</dbReference>
<dbReference type="InterPro" id="IPR044068">
    <property type="entry name" value="CB"/>
</dbReference>
<evidence type="ECO:0000313" key="9">
    <source>
        <dbReference type="Proteomes" id="UP000007966"/>
    </source>
</evidence>
<dbReference type="PROSITE" id="PS51898">
    <property type="entry name" value="TYR_RECOMBINASE"/>
    <property type="match status" value="1"/>
</dbReference>
<dbReference type="KEGG" id="eca:ECA2182"/>
<dbReference type="HOGENOM" id="CLU_027562_0_0_6"/>
<dbReference type="InterPro" id="IPR025166">
    <property type="entry name" value="Integrase_DNA_bind_dom"/>
</dbReference>
<organism evidence="8 9">
    <name type="scientific">Pectobacterium atrosepticum (strain SCRI 1043 / ATCC BAA-672)</name>
    <name type="common">Erwinia carotovora subsp. atroseptica</name>
    <dbReference type="NCBI Taxonomy" id="218491"/>
    <lineage>
        <taxon>Bacteria</taxon>
        <taxon>Pseudomonadati</taxon>
        <taxon>Pseudomonadota</taxon>
        <taxon>Gammaproteobacteria</taxon>
        <taxon>Enterobacterales</taxon>
        <taxon>Pectobacteriaceae</taxon>
        <taxon>Pectobacterium</taxon>
    </lineage>
</organism>
<evidence type="ECO:0000256" key="5">
    <source>
        <dbReference type="PROSITE-ProRule" id="PRU01248"/>
    </source>
</evidence>
<evidence type="ECO:0000256" key="1">
    <source>
        <dbReference type="ARBA" id="ARBA00008857"/>
    </source>
</evidence>
<dbReference type="PANTHER" id="PTHR30629:SF2">
    <property type="entry name" value="PROPHAGE INTEGRASE INTS-RELATED"/>
    <property type="match status" value="1"/>
</dbReference>
<dbReference type="PANTHER" id="PTHR30629">
    <property type="entry name" value="PROPHAGE INTEGRASE"/>
    <property type="match status" value="1"/>
</dbReference>
<dbReference type="CDD" id="cd00801">
    <property type="entry name" value="INT_P4_C"/>
    <property type="match status" value="1"/>
</dbReference>
<dbReference type="InterPro" id="IPR002104">
    <property type="entry name" value="Integrase_catalytic"/>
</dbReference>
<dbReference type="eggNOG" id="COG0582">
    <property type="taxonomic scope" value="Bacteria"/>
</dbReference>
<dbReference type="STRING" id="218491.ECA2182"/>
<name>Q6D559_PECAS</name>
<dbReference type="AlphaFoldDB" id="Q6D559"/>
<dbReference type="Gene3D" id="1.10.443.10">
    <property type="entry name" value="Intergrase catalytic core"/>
    <property type="match status" value="1"/>
</dbReference>
<sequence length="349" mass="39740">MFALGEYSAVKLAEAREKCNQARKQVAEGVNPAQARQLDKIRKVNYASNTFELIAKEWLQMKDWAEITKTRRLDMLERVVFPAIGKLPVREITPHHILKILQETAKRGAPTVAAEARRTISSVFELAVATLRADSDPVWPVRKALPANKTQHKQALNPQQIGKLLSCFDNSRGSYQVNYCMWLMWWTLARPAEATEAEWTEFDLDNALWTIPATRMKARREHVIPLPFQAVKMLRTLQGLIGHRQHLFPGRDNPLGPMTSHSLRQLLKSLGWSGTYSPHATRTTGSTRLNEMGYRPDAIEAQLAHADTNNIRRTYNHATYLDERKVMMQDWADKLDGWVSSTRSSADVS</sequence>
<dbReference type="InterPro" id="IPR013762">
    <property type="entry name" value="Integrase-like_cat_sf"/>
</dbReference>
<keyword evidence="3 5" id="KW-0238">DNA-binding</keyword>
<dbReference type="GO" id="GO:0006310">
    <property type="term" value="P:DNA recombination"/>
    <property type="evidence" value="ECO:0007669"/>
    <property type="project" value="UniProtKB-KW"/>
</dbReference>
<feature type="domain" description="Tyr recombinase" evidence="6">
    <location>
        <begin position="151"/>
        <end position="328"/>
    </location>
</feature>
<keyword evidence="4" id="KW-0233">DNA recombination</keyword>
<keyword evidence="2" id="KW-0229">DNA integration</keyword>
<dbReference type="Pfam" id="PF22022">
    <property type="entry name" value="Phage_int_M"/>
    <property type="match status" value="1"/>
</dbReference>
<evidence type="ECO:0000313" key="8">
    <source>
        <dbReference type="EMBL" id="CAG75084.1"/>
    </source>
</evidence>
<dbReference type="Pfam" id="PF00589">
    <property type="entry name" value="Phage_integrase"/>
    <property type="match status" value="1"/>
</dbReference>
<evidence type="ECO:0000256" key="3">
    <source>
        <dbReference type="ARBA" id="ARBA00023125"/>
    </source>
</evidence>
<dbReference type="EMBL" id="BX950851">
    <property type="protein sequence ID" value="CAG75084.1"/>
    <property type="molecule type" value="Genomic_DNA"/>
</dbReference>
<dbReference type="InterPro" id="IPR038488">
    <property type="entry name" value="Integrase_DNA-bd_sf"/>
</dbReference>
<feature type="domain" description="Core-binding (CB)" evidence="7">
    <location>
        <begin position="49"/>
        <end position="128"/>
    </location>
</feature>
<proteinExistence type="inferred from homology"/>
<evidence type="ECO:0000259" key="7">
    <source>
        <dbReference type="PROSITE" id="PS51900"/>
    </source>
</evidence>
<dbReference type="GO" id="GO:0003677">
    <property type="term" value="F:DNA binding"/>
    <property type="evidence" value="ECO:0007669"/>
    <property type="project" value="UniProtKB-UniRule"/>
</dbReference>